<sequence length="581" mass="64404">MKYKALVYSGILLISLITASSQMVKASDTTTAGALTTDTVENNADTTSTTGSTSNENNPTIIASGNLGTTADWTIDSDGLLTIHGGTVDQKYVGLTSNGVDIKQPWGDDYLEKITKIRIVGPKKLVLPKDASGLFWRMNNLTKIEGMENLDTSQVVIAESLFQQCSSLKNLDVTHMDTSKMTDMFQMFNKDTSLESLDLSNFTTDKVTDMSEMFAGDSSLTSLDLSNFYTSKVKNMRLMFEYCSRLEVLNLSKFDISSLWDDDPYNYASMFYEASNLKELDLSDTNREQIAQLGPLEYSEAKWISVGKGDINNPLPEKSAVGKGASDSNPNDVFEDTSGCTYMVEPDTFYEGSDNVTVNSNLDKNGLVITVPKQMAPRYIGSSLYVDVPKKTGYTNSPTQIKVSATKNGLVADPTSVVYTKDKDTGSSSHHSSGSTQPSKPAKKIMETDQYLTVKSNTNVAPLYNTFETEWTDRALAPSSSWYSNKVMTYDGKTYYQVATDQWVKSSDVYIYQKSDTIVRTRDKEITYLKNISDKEITNRGLAANTDWKADQLVNINGQDYYRVATNEFVNAKDVDLIYSK</sequence>
<protein>
    <submittedName>
        <fullName evidence="5">BspA family leucine-rich repeat surface protein</fullName>
    </submittedName>
</protein>
<evidence type="ECO:0000313" key="5">
    <source>
        <dbReference type="EMBL" id="POH37866.1"/>
    </source>
</evidence>
<dbReference type="SUPFAM" id="SSF52058">
    <property type="entry name" value="L domain-like"/>
    <property type="match status" value="1"/>
</dbReference>
<feature type="domain" description="S-layer protein C-terminal" evidence="4">
    <location>
        <begin position="535"/>
        <end position="572"/>
    </location>
</feature>
<evidence type="ECO:0000256" key="1">
    <source>
        <dbReference type="ARBA" id="ARBA00022729"/>
    </source>
</evidence>
<dbReference type="Gene3D" id="3.80.10.10">
    <property type="entry name" value="Ribonuclease Inhibitor"/>
    <property type="match status" value="1"/>
</dbReference>
<dbReference type="NCBIfam" id="TIGR02167">
    <property type="entry name" value="Liste_lipo_26"/>
    <property type="match status" value="4"/>
</dbReference>
<evidence type="ECO:0000259" key="4">
    <source>
        <dbReference type="Pfam" id="PF03217"/>
    </source>
</evidence>
<evidence type="ECO:0000256" key="2">
    <source>
        <dbReference type="SAM" id="MobiDB-lite"/>
    </source>
</evidence>
<dbReference type="AlphaFoldDB" id="A0A2P4R9J4"/>
<evidence type="ECO:0000256" key="3">
    <source>
        <dbReference type="SAM" id="SignalP"/>
    </source>
</evidence>
<reference evidence="5" key="1">
    <citation type="submission" date="2018-01" db="EMBL/GenBank/DDBJ databases">
        <title>Genome sequnecing of Lactobacillus formosensis KACC 18721.</title>
        <authorList>
            <person name="Kim S.-J."/>
            <person name="Heo J."/>
        </authorList>
    </citation>
    <scope>NUCLEOTIDE SEQUENCE</scope>
    <source>
        <strain evidence="5">KACC 18721</strain>
    </source>
</reference>
<gene>
    <name evidence="5" type="ORF">C2R26_00845</name>
</gene>
<feature type="signal peptide" evidence="3">
    <location>
        <begin position="1"/>
        <end position="26"/>
    </location>
</feature>
<organism evidence="5">
    <name type="scientific">Companilactobacillus formosensis</name>
    <dbReference type="NCBI Taxonomy" id="1617889"/>
    <lineage>
        <taxon>Bacteria</taxon>
        <taxon>Bacillati</taxon>
        <taxon>Bacillota</taxon>
        <taxon>Bacilli</taxon>
        <taxon>Lactobacillales</taxon>
        <taxon>Lactobacillaceae</taxon>
        <taxon>Companilactobacillus</taxon>
    </lineage>
</organism>
<proteinExistence type="predicted"/>
<dbReference type="InterPro" id="IPR024968">
    <property type="entry name" value="SlpA_C_lactobacillus"/>
</dbReference>
<comment type="caution">
    <text evidence="5">The sequence shown here is derived from an EMBL/GenBank/DDBJ whole genome shotgun (WGS) entry which is preliminary data.</text>
</comment>
<dbReference type="GO" id="GO:0031012">
    <property type="term" value="C:extracellular matrix"/>
    <property type="evidence" value="ECO:0007669"/>
    <property type="project" value="TreeGrafter"/>
</dbReference>
<feature type="region of interest" description="Disordered" evidence="2">
    <location>
        <begin position="37"/>
        <end position="59"/>
    </location>
</feature>
<keyword evidence="1 3" id="KW-0732">Signal</keyword>
<dbReference type="Pfam" id="PF03382">
    <property type="entry name" value="DUF285"/>
    <property type="match status" value="1"/>
</dbReference>
<dbReference type="InterPro" id="IPR032675">
    <property type="entry name" value="LRR_dom_sf"/>
</dbReference>
<name>A0A2P4R9J4_9LACO</name>
<feature type="compositionally biased region" description="Low complexity" evidence="2">
    <location>
        <begin position="426"/>
        <end position="436"/>
    </location>
</feature>
<feature type="region of interest" description="Disordered" evidence="2">
    <location>
        <begin position="419"/>
        <end position="444"/>
    </location>
</feature>
<dbReference type="PANTHER" id="PTHR24373">
    <property type="entry name" value="SLIT RELATED LEUCINE-RICH REPEAT NEURONAL PROTEIN"/>
    <property type="match status" value="1"/>
</dbReference>
<dbReference type="Pfam" id="PF03217">
    <property type="entry name" value="SlpA"/>
    <property type="match status" value="1"/>
</dbReference>
<dbReference type="InterPro" id="IPR011889">
    <property type="entry name" value="Liste_lipo_26"/>
</dbReference>
<dbReference type="InterPro" id="IPR005046">
    <property type="entry name" value="DUF285"/>
</dbReference>
<dbReference type="EMBL" id="PPWZ01000007">
    <property type="protein sequence ID" value="POH37866.1"/>
    <property type="molecule type" value="Genomic_DNA"/>
</dbReference>
<accession>A0A2P4R9J4</accession>
<dbReference type="PANTHER" id="PTHR24373:SF370">
    <property type="entry name" value="FISH-LIPS, ISOFORM E"/>
    <property type="match status" value="1"/>
</dbReference>
<dbReference type="GO" id="GO:0005615">
    <property type="term" value="C:extracellular space"/>
    <property type="evidence" value="ECO:0007669"/>
    <property type="project" value="TreeGrafter"/>
</dbReference>
<feature type="chain" id="PRO_5015103344" evidence="3">
    <location>
        <begin position="27"/>
        <end position="581"/>
    </location>
</feature>
<dbReference type="InterPro" id="IPR050328">
    <property type="entry name" value="Dev_Immune_Receptor"/>
</dbReference>